<dbReference type="EMBL" id="CAJNOR010000315">
    <property type="protein sequence ID" value="CAF0877852.1"/>
    <property type="molecule type" value="Genomic_DNA"/>
</dbReference>
<accession>A0A813XYX9</accession>
<evidence type="ECO:0000313" key="1">
    <source>
        <dbReference type="EMBL" id="CAF0877852.1"/>
    </source>
</evidence>
<dbReference type="Proteomes" id="UP000663828">
    <property type="component" value="Unassembled WGS sequence"/>
</dbReference>
<dbReference type="AlphaFoldDB" id="A0A813XYX9"/>
<evidence type="ECO:0000313" key="3">
    <source>
        <dbReference type="Proteomes" id="UP000663828"/>
    </source>
</evidence>
<reference evidence="1" key="1">
    <citation type="submission" date="2021-02" db="EMBL/GenBank/DDBJ databases">
        <authorList>
            <person name="Nowell W R."/>
        </authorList>
    </citation>
    <scope>NUCLEOTIDE SEQUENCE</scope>
</reference>
<protein>
    <submittedName>
        <fullName evidence="1">Uncharacterized protein</fullName>
    </submittedName>
</protein>
<dbReference type="Proteomes" id="UP000663852">
    <property type="component" value="Unassembled WGS sequence"/>
</dbReference>
<proteinExistence type="predicted"/>
<dbReference type="EMBL" id="CAJNOJ010000225">
    <property type="protein sequence ID" value="CAF1311200.1"/>
    <property type="molecule type" value="Genomic_DNA"/>
</dbReference>
<name>A0A813XYX9_ADIRI</name>
<organism evidence="1 3">
    <name type="scientific">Adineta ricciae</name>
    <name type="common">Rotifer</name>
    <dbReference type="NCBI Taxonomy" id="249248"/>
    <lineage>
        <taxon>Eukaryota</taxon>
        <taxon>Metazoa</taxon>
        <taxon>Spiralia</taxon>
        <taxon>Gnathifera</taxon>
        <taxon>Rotifera</taxon>
        <taxon>Eurotatoria</taxon>
        <taxon>Bdelloidea</taxon>
        <taxon>Adinetida</taxon>
        <taxon>Adinetidae</taxon>
        <taxon>Adineta</taxon>
    </lineage>
</organism>
<evidence type="ECO:0000313" key="2">
    <source>
        <dbReference type="EMBL" id="CAF1311200.1"/>
    </source>
</evidence>
<comment type="caution">
    <text evidence="1">The sequence shown here is derived from an EMBL/GenBank/DDBJ whole genome shotgun (WGS) entry which is preliminary data.</text>
</comment>
<gene>
    <name evidence="2" type="ORF">EDS130_LOCUS31153</name>
    <name evidence="1" type="ORF">XAT740_LOCUS6839</name>
</gene>
<sequence>MSTTITINNNQNMNVPISITLPLSSFLPAPSIVIEVTLLEPEIILLDQQEFENMDTLNHTEQPDIILLDQQEFEDMDILNHTEQPDIIFLGEQKADSMDVFNDFDERIFDFQQDVNMYSNLNTPISIRDTVNIHHHQPTICDHPHQVFSHFMDKSCNSIDEIVDYLQGDINLC</sequence>
<keyword evidence="3" id="KW-1185">Reference proteome</keyword>